<dbReference type="Proteomes" id="UP001064489">
    <property type="component" value="Chromosome 4"/>
</dbReference>
<name>A0AAD5IZD0_ACENE</name>
<reference evidence="2" key="1">
    <citation type="journal article" date="2022" name="Plant J.">
        <title>Strategies of tolerance reflected in two North American maple genomes.</title>
        <authorList>
            <person name="McEvoy S.L."/>
            <person name="Sezen U.U."/>
            <person name="Trouern-Trend A."/>
            <person name="McMahon S.M."/>
            <person name="Schaberg P.G."/>
            <person name="Yang J."/>
            <person name="Wegrzyn J.L."/>
            <person name="Swenson N.G."/>
        </authorList>
    </citation>
    <scope>NUCLEOTIDE SEQUENCE</scope>
    <source>
        <strain evidence="2">91603</strain>
    </source>
</reference>
<gene>
    <name evidence="2" type="ORF">LWI28_010048</name>
</gene>
<evidence type="ECO:0000256" key="1">
    <source>
        <dbReference type="SAM" id="MobiDB-lite"/>
    </source>
</evidence>
<feature type="region of interest" description="Disordered" evidence="1">
    <location>
        <begin position="1"/>
        <end position="29"/>
    </location>
</feature>
<accession>A0AAD5IZD0</accession>
<reference evidence="2" key="2">
    <citation type="submission" date="2023-02" db="EMBL/GenBank/DDBJ databases">
        <authorList>
            <person name="Swenson N.G."/>
            <person name="Wegrzyn J.L."/>
            <person name="Mcevoy S.L."/>
        </authorList>
    </citation>
    <scope>NUCLEOTIDE SEQUENCE</scope>
    <source>
        <strain evidence="2">91603</strain>
        <tissue evidence="2">Leaf</tissue>
    </source>
</reference>
<comment type="caution">
    <text evidence="2">The sequence shown here is derived from an EMBL/GenBank/DDBJ whole genome shotgun (WGS) entry which is preliminary data.</text>
</comment>
<evidence type="ECO:0000313" key="3">
    <source>
        <dbReference type="Proteomes" id="UP001064489"/>
    </source>
</evidence>
<proteinExistence type="predicted"/>
<feature type="compositionally biased region" description="Polar residues" evidence="1">
    <location>
        <begin position="1"/>
        <end position="13"/>
    </location>
</feature>
<keyword evidence="3" id="KW-1185">Reference proteome</keyword>
<dbReference type="EMBL" id="JAJSOW010000101">
    <property type="protein sequence ID" value="KAI9180993.1"/>
    <property type="molecule type" value="Genomic_DNA"/>
</dbReference>
<sequence>MDENFNFQSYKTQRNLKDEKQNEDQTESLLTSEAVDGWTSMWTASCEVGPVSMRGRSLASSSSSRSVVLRLMQEQRSSDAKKAVATLVPTQLATRSSLSQDMKLQLFSIAELIEIVEIVSVGFVT</sequence>
<protein>
    <submittedName>
        <fullName evidence="2">Uncharacterized protein</fullName>
    </submittedName>
</protein>
<organism evidence="2 3">
    <name type="scientific">Acer negundo</name>
    <name type="common">Box elder</name>
    <dbReference type="NCBI Taxonomy" id="4023"/>
    <lineage>
        <taxon>Eukaryota</taxon>
        <taxon>Viridiplantae</taxon>
        <taxon>Streptophyta</taxon>
        <taxon>Embryophyta</taxon>
        <taxon>Tracheophyta</taxon>
        <taxon>Spermatophyta</taxon>
        <taxon>Magnoliopsida</taxon>
        <taxon>eudicotyledons</taxon>
        <taxon>Gunneridae</taxon>
        <taxon>Pentapetalae</taxon>
        <taxon>rosids</taxon>
        <taxon>malvids</taxon>
        <taxon>Sapindales</taxon>
        <taxon>Sapindaceae</taxon>
        <taxon>Hippocastanoideae</taxon>
        <taxon>Acereae</taxon>
        <taxon>Acer</taxon>
    </lineage>
</organism>
<evidence type="ECO:0000313" key="2">
    <source>
        <dbReference type="EMBL" id="KAI9180993.1"/>
    </source>
</evidence>
<dbReference type="AlphaFoldDB" id="A0AAD5IZD0"/>